<keyword evidence="11" id="KW-1185">Reference proteome</keyword>
<evidence type="ECO:0000313" key="11">
    <source>
        <dbReference type="Proteomes" id="UP000694569"/>
    </source>
</evidence>
<accession>A0A8C5PWV2</accession>
<dbReference type="GO" id="GO:0005886">
    <property type="term" value="C:plasma membrane"/>
    <property type="evidence" value="ECO:0007669"/>
    <property type="project" value="TreeGrafter"/>
</dbReference>
<comment type="function">
    <text evidence="9">Essential component of the vacuolar proton pump (V-ATPase), a multimeric enzyme that catalyzes the translocation of protons across the membranes. Required for assembly and activity of the V-ATPase.</text>
</comment>
<keyword evidence="3 9" id="KW-0813">Transport</keyword>
<feature type="transmembrane region" description="Helical" evidence="9">
    <location>
        <begin position="568"/>
        <end position="592"/>
    </location>
</feature>
<dbReference type="OrthoDB" id="10264220at2759"/>
<evidence type="ECO:0000256" key="6">
    <source>
        <dbReference type="ARBA" id="ARBA00022989"/>
    </source>
</evidence>
<dbReference type="Pfam" id="PF01496">
    <property type="entry name" value="V_ATPase_I"/>
    <property type="match status" value="1"/>
</dbReference>
<dbReference type="InterPro" id="IPR002490">
    <property type="entry name" value="V-ATPase_116kDa_su"/>
</dbReference>
<keyword evidence="8 9" id="KW-0472">Membrane</keyword>
<name>A0A8C5PWV2_9ANUR</name>
<keyword evidence="6 9" id="KW-1133">Transmembrane helix</keyword>
<comment type="similarity">
    <text evidence="2 9">Belongs to the V-ATPase 116 kDa subunit family.</text>
</comment>
<evidence type="ECO:0000256" key="4">
    <source>
        <dbReference type="ARBA" id="ARBA00022692"/>
    </source>
</evidence>
<dbReference type="PANTHER" id="PTHR11629:SF21">
    <property type="entry name" value="V-TYPE PROTON ATPASE 116 KDA SUBUNIT A 3"/>
    <property type="match status" value="1"/>
</dbReference>
<dbReference type="GO" id="GO:0007035">
    <property type="term" value="P:vacuolar acidification"/>
    <property type="evidence" value="ECO:0007669"/>
    <property type="project" value="TreeGrafter"/>
</dbReference>
<dbReference type="GO" id="GO:0051117">
    <property type="term" value="F:ATPase binding"/>
    <property type="evidence" value="ECO:0007669"/>
    <property type="project" value="TreeGrafter"/>
</dbReference>
<dbReference type="PANTHER" id="PTHR11629">
    <property type="entry name" value="VACUOLAR PROTON ATPASES"/>
    <property type="match status" value="1"/>
</dbReference>
<keyword evidence="4 9" id="KW-0812">Transmembrane</keyword>
<dbReference type="GO" id="GO:0000220">
    <property type="term" value="C:vacuolar proton-transporting V-type ATPase, V0 domain"/>
    <property type="evidence" value="ECO:0007669"/>
    <property type="project" value="InterPro"/>
</dbReference>
<dbReference type="GeneTree" id="ENSGT00950000182881"/>
<evidence type="ECO:0000256" key="1">
    <source>
        <dbReference type="ARBA" id="ARBA00004141"/>
    </source>
</evidence>
<dbReference type="Ensembl" id="ENSLLET00000030418.1">
    <property type="protein sequence ID" value="ENSLLEP00000029283.1"/>
    <property type="gene ID" value="ENSLLEG00000018570.1"/>
</dbReference>
<feature type="transmembrane region" description="Helical" evidence="9">
    <location>
        <begin position="445"/>
        <end position="464"/>
    </location>
</feature>
<reference evidence="10" key="2">
    <citation type="submission" date="2025-09" db="UniProtKB">
        <authorList>
            <consortium name="Ensembl"/>
        </authorList>
    </citation>
    <scope>IDENTIFICATION</scope>
</reference>
<evidence type="ECO:0000256" key="2">
    <source>
        <dbReference type="ARBA" id="ARBA00009904"/>
    </source>
</evidence>
<comment type="subcellular location">
    <subcellularLocation>
        <location evidence="1">Membrane</location>
        <topology evidence="1">Multi-pass membrane protein</topology>
    </subcellularLocation>
</comment>
<feature type="transmembrane region" description="Helical" evidence="9">
    <location>
        <begin position="633"/>
        <end position="659"/>
    </location>
</feature>
<evidence type="ECO:0000256" key="7">
    <source>
        <dbReference type="ARBA" id="ARBA00023065"/>
    </source>
</evidence>
<evidence type="ECO:0000256" key="3">
    <source>
        <dbReference type="ARBA" id="ARBA00022448"/>
    </source>
</evidence>
<dbReference type="Proteomes" id="UP000694569">
    <property type="component" value="Unplaced"/>
</dbReference>
<reference evidence="10" key="1">
    <citation type="submission" date="2025-08" db="UniProtKB">
        <authorList>
            <consortium name="Ensembl"/>
        </authorList>
    </citation>
    <scope>IDENTIFICATION</scope>
</reference>
<evidence type="ECO:0000313" key="10">
    <source>
        <dbReference type="Ensembl" id="ENSLLEP00000029283.1"/>
    </source>
</evidence>
<evidence type="ECO:0000256" key="8">
    <source>
        <dbReference type="ARBA" id="ARBA00023136"/>
    </source>
</evidence>
<evidence type="ECO:0000256" key="9">
    <source>
        <dbReference type="RuleBase" id="RU361189"/>
    </source>
</evidence>
<feature type="transmembrane region" description="Helical" evidence="9">
    <location>
        <begin position="766"/>
        <end position="790"/>
    </location>
</feature>
<proteinExistence type="inferred from homology"/>
<dbReference type="InterPro" id="IPR026028">
    <property type="entry name" value="V-type_ATPase_116kDa_su_euka"/>
</dbReference>
<dbReference type="PIRSF" id="PIRSF001293">
    <property type="entry name" value="ATP6V0A1"/>
    <property type="match status" value="1"/>
</dbReference>
<evidence type="ECO:0000256" key="5">
    <source>
        <dbReference type="ARBA" id="ARBA00022781"/>
    </source>
</evidence>
<sequence length="828" mass="94917">MGSMFRGEEVCLAQLFLQSGSEYQCISELGELGLVEFRDLNPNINAFQRRYVSEIRRCEDMEITFGYLEQELHKAHMDVPVSAASPPAPLPKDALRIQEESEQLAKELKEVSGSRHTLRERFRELREYVNILRESQRFTGPLPESETWRERVDTDPLMDPAVNHKKDLRVNFMAGIIHPWRVNSFERLLFRACRGYLIVNFVEMSEPMEDLVTGESITQIIFLISYWGERIGEKIKKIADCFQCHMYPYAEEESARMETLSNLLVQIQDMQKVLSQTENYNAEVLSRAAANLKDWRVSVRKMKHIYLILNLCSVRERCLIGEVWCPVADLPVLQDALARASEACGGGGQSFCHQIPCSLSPPTLIRTNKFTAGFQGIVDAYGVATYQEVNPALFTIITFPFLFAVMFGDVGHGFLMFLFALWLILDEDNPKLKRSENEIFSMCFGGRYLILLMGIFSVYTGFVYNECFSRATAIFPSGWSVSTMAQVKNWKITNETLILDPLDPNITGVFIGSYPFGIDPIWSLASNHLTFLNSFKMKMSVILGVCHMTFGVCLGIFNFIHFKQVYRIFVISLPELLFLLCLFGYLVFMVFYKWLAWSVVDAKVAPSLLIHFIDMFLFMKSKENLDLYSGQQVVQTALVVVAVACVPVLLLGDPTCLYIKHWRKKKHHSQTMNQHSVNDEERSALLTAEQTDTVDETGHHDHDHDHKEFDASEVFMHQMIHTIEYCLGCISNTASYLRLWALSLAHAQLSEVLWSMVMHNGFSTQYVWSVAMFIIFAFFAVLTIAILLIMEGLSAFLHALRLHWVEFQNKFYTGGGYMLTPFRFETIY</sequence>
<organism evidence="10 11">
    <name type="scientific">Leptobrachium leishanense</name>
    <name type="common">Leishan spiny toad</name>
    <dbReference type="NCBI Taxonomy" id="445787"/>
    <lineage>
        <taxon>Eukaryota</taxon>
        <taxon>Metazoa</taxon>
        <taxon>Chordata</taxon>
        <taxon>Craniata</taxon>
        <taxon>Vertebrata</taxon>
        <taxon>Euteleostomi</taxon>
        <taxon>Amphibia</taxon>
        <taxon>Batrachia</taxon>
        <taxon>Anura</taxon>
        <taxon>Pelobatoidea</taxon>
        <taxon>Megophryidae</taxon>
        <taxon>Leptobrachium</taxon>
    </lineage>
</organism>
<keyword evidence="5 9" id="KW-0375">Hydrogen ion transport</keyword>
<dbReference type="GO" id="GO:0046961">
    <property type="term" value="F:proton-transporting ATPase activity, rotational mechanism"/>
    <property type="evidence" value="ECO:0007669"/>
    <property type="project" value="InterPro"/>
</dbReference>
<protein>
    <recommendedName>
        <fullName evidence="9">V-type proton ATPase subunit a</fullName>
    </recommendedName>
</protein>
<dbReference type="AlphaFoldDB" id="A0A8C5PWV2"/>
<feature type="transmembrane region" description="Helical" evidence="9">
    <location>
        <begin position="541"/>
        <end position="562"/>
    </location>
</feature>
<feature type="transmembrane region" description="Helical" evidence="9">
    <location>
        <begin position="401"/>
        <end position="425"/>
    </location>
</feature>
<keyword evidence="7 9" id="KW-0406">Ion transport</keyword>